<protein>
    <submittedName>
        <fullName evidence="1">Uncharacterized protein</fullName>
    </submittedName>
</protein>
<dbReference type="Proteomes" id="UP001144978">
    <property type="component" value="Unassembled WGS sequence"/>
</dbReference>
<proteinExistence type="predicted"/>
<keyword evidence="2" id="KW-1185">Reference proteome</keyword>
<evidence type="ECO:0000313" key="1">
    <source>
        <dbReference type="EMBL" id="KAJ3005061.1"/>
    </source>
</evidence>
<comment type="caution">
    <text evidence="1">The sequence shown here is derived from an EMBL/GenBank/DDBJ whole genome shotgun (WGS) entry which is preliminary data.</text>
</comment>
<dbReference type="EMBL" id="JANSHE010001039">
    <property type="protein sequence ID" value="KAJ3005061.1"/>
    <property type="molecule type" value="Genomic_DNA"/>
</dbReference>
<evidence type="ECO:0000313" key="2">
    <source>
        <dbReference type="Proteomes" id="UP001144978"/>
    </source>
</evidence>
<gene>
    <name evidence="1" type="ORF">NUW54_g4512</name>
</gene>
<reference evidence="1" key="1">
    <citation type="submission" date="2022-08" db="EMBL/GenBank/DDBJ databases">
        <title>Genome Sequence of Pycnoporus sanguineus.</title>
        <authorList>
            <person name="Buettner E."/>
        </authorList>
    </citation>
    <scope>NUCLEOTIDE SEQUENCE</scope>
    <source>
        <strain evidence="1">CG-C14</strain>
    </source>
</reference>
<organism evidence="1 2">
    <name type="scientific">Trametes sanguinea</name>
    <dbReference type="NCBI Taxonomy" id="158606"/>
    <lineage>
        <taxon>Eukaryota</taxon>
        <taxon>Fungi</taxon>
        <taxon>Dikarya</taxon>
        <taxon>Basidiomycota</taxon>
        <taxon>Agaricomycotina</taxon>
        <taxon>Agaricomycetes</taxon>
        <taxon>Polyporales</taxon>
        <taxon>Polyporaceae</taxon>
        <taxon>Trametes</taxon>
    </lineage>
</organism>
<accession>A0ACC1PZK9</accession>
<name>A0ACC1PZK9_9APHY</name>
<sequence>MSNVPEPQDVKTTAPLALPPPPPEDADAEKITINGSQTFKFDKLGPVVVNSDGTLSRIANWENMAPVEKERTLRLLVARNQVRIANQEKQQSAADGEQLSISKNTHIGEHLYHTMDHTNTNVLYTAPERASSGLTQVRNERTAMAKNFPDIPVPCSIHMVISRLSKAAATVELCTADWTTMTNLGPTSWRRIMASDRPGWHIHMGTPDEGPALQAACLSSPTDIRTAAFHMPADLTSVELPWISLVEAHSNRLRIRCEGPKPRCRIADVAGTRRATKRYLAEIVWPSYCCLCHGGAFDRRSYSGGREKQRQAAYCMFALAGSTHPAFLRALLTIPKLAMGKRTSGSAGRLLQDTKSRHRATGWAADTPV</sequence>